<dbReference type="AlphaFoldDB" id="A0A8S3PUQ4"/>
<evidence type="ECO:0000256" key="1">
    <source>
        <dbReference type="SAM" id="SignalP"/>
    </source>
</evidence>
<proteinExistence type="predicted"/>
<dbReference type="EMBL" id="CAJPWZ010000182">
    <property type="protein sequence ID" value="CAG2187702.1"/>
    <property type="molecule type" value="Genomic_DNA"/>
</dbReference>
<organism evidence="2 3">
    <name type="scientific">Mytilus edulis</name>
    <name type="common">Blue mussel</name>
    <dbReference type="NCBI Taxonomy" id="6550"/>
    <lineage>
        <taxon>Eukaryota</taxon>
        <taxon>Metazoa</taxon>
        <taxon>Spiralia</taxon>
        <taxon>Lophotrochozoa</taxon>
        <taxon>Mollusca</taxon>
        <taxon>Bivalvia</taxon>
        <taxon>Autobranchia</taxon>
        <taxon>Pteriomorphia</taxon>
        <taxon>Mytilida</taxon>
        <taxon>Mytiloidea</taxon>
        <taxon>Mytilidae</taxon>
        <taxon>Mytilinae</taxon>
        <taxon>Mytilus</taxon>
    </lineage>
</organism>
<reference evidence="2" key="1">
    <citation type="submission" date="2021-03" db="EMBL/GenBank/DDBJ databases">
        <authorList>
            <person name="Bekaert M."/>
        </authorList>
    </citation>
    <scope>NUCLEOTIDE SEQUENCE</scope>
</reference>
<protein>
    <submittedName>
        <fullName evidence="2">Uncharacterized protein</fullName>
    </submittedName>
</protein>
<sequence length="239" mass="27345">MGFPLLFLVISLVLACDAFLLDDRTKPTTTSGPLLSDQHYNFLINLIMNARQTRVKLEQHVVRLEQELLATQQGVTDIYHTSSINNVTLEQEAKNWKTIRIENNDLKKKIQFTELEVNQMQYEIQTYKFNQSVTFKHFQENLTSVENIQNLSVGKLDLEIHNMSNRGTKGLARLDFYKKDERIGLIYFSVTAGNSFQTSTISTVQFLDKHDTYYIKAGTNIALGGDTYSCISFLQLTNG</sequence>
<keyword evidence="1" id="KW-0732">Signal</keyword>
<comment type="caution">
    <text evidence="2">The sequence shown here is derived from an EMBL/GenBank/DDBJ whole genome shotgun (WGS) entry which is preliminary data.</text>
</comment>
<feature type="signal peptide" evidence="1">
    <location>
        <begin position="1"/>
        <end position="18"/>
    </location>
</feature>
<feature type="chain" id="PRO_5035895445" evidence="1">
    <location>
        <begin position="19"/>
        <end position="239"/>
    </location>
</feature>
<dbReference type="Proteomes" id="UP000683360">
    <property type="component" value="Unassembled WGS sequence"/>
</dbReference>
<dbReference type="OrthoDB" id="6184859at2759"/>
<accession>A0A8S3PUQ4</accession>
<evidence type="ECO:0000313" key="2">
    <source>
        <dbReference type="EMBL" id="CAG2187702.1"/>
    </source>
</evidence>
<name>A0A8S3PUQ4_MYTED</name>
<gene>
    <name evidence="2" type="ORF">MEDL_3173</name>
</gene>
<evidence type="ECO:0000313" key="3">
    <source>
        <dbReference type="Proteomes" id="UP000683360"/>
    </source>
</evidence>
<keyword evidence="3" id="KW-1185">Reference proteome</keyword>